<dbReference type="PANTHER" id="PTHR13865">
    <property type="entry name" value="TIGHT JUNCTION PROTEIN"/>
    <property type="match status" value="1"/>
</dbReference>
<dbReference type="GO" id="GO:0050839">
    <property type="term" value="F:cell adhesion molecule binding"/>
    <property type="evidence" value="ECO:0007669"/>
    <property type="project" value="TreeGrafter"/>
</dbReference>
<protein>
    <submittedName>
        <fullName evidence="4">Tight junction protein ZO-2 isoform 2</fullName>
    </submittedName>
</protein>
<dbReference type="Pfam" id="PF07653">
    <property type="entry name" value="SH3_2"/>
    <property type="match status" value="1"/>
</dbReference>
<dbReference type="Gene3D" id="3.40.50.300">
    <property type="entry name" value="P-loop containing nucleotide triphosphate hydrolases"/>
    <property type="match status" value="1"/>
</dbReference>
<dbReference type="KEGG" id="dpl:KGM_207353B"/>
<dbReference type="GO" id="GO:0045216">
    <property type="term" value="P:cell-cell junction organization"/>
    <property type="evidence" value="ECO:0007669"/>
    <property type="project" value="TreeGrafter"/>
</dbReference>
<keyword evidence="1" id="KW-0728">SH3 domain</keyword>
<dbReference type="PROSITE" id="PS50052">
    <property type="entry name" value="GUANYLATE_KINASE_2"/>
    <property type="match status" value="1"/>
</dbReference>
<dbReference type="GO" id="GO:0098609">
    <property type="term" value="P:cell-cell adhesion"/>
    <property type="evidence" value="ECO:0007669"/>
    <property type="project" value="TreeGrafter"/>
</dbReference>
<sequence>YIRVRSLYLTFSVLITGDSFHVKTHFHYTEPTEGEMSFRCGDVFHVLDTLHNGTVGAWQVYRIGRNNQEVQKGTIPNKARAEELATAQFNATKKEMSGNDAKTNFFRRRRSTHRRSKSLGKEHWDEVVLSDSISKFPAYERVVLAQPGFVRPVIVLGALADVARERLLAEHGDKFASPKMDSTLEDSKSKPSGIIRLSSIRSIMERGKHALLDITPNAVDRLNYAQFYPIVIYLKADNKHIIKQLRSGLPKSAHKSSKKLLEQCQHMERVWGHVFTHTITLSDANINTWFGKLGELVQRTQQQQLWVSETKHVEMVSDIYFPTPPSPYQTFYPISHPLGYYHSPQRSITPKASPCNTNRLVKRHDQVYDANRNHVVPYYYSETLTPCMPNNFYTPKYSNRNRHGPYDERHAQRTRLTPRLQSSSLSPELTQIFTKTNTPQSFRPYSVLEHSTASPLPKIQRPTSVVPMSDNFRPASVFFRDTKPNEKSNEVSEIKPLPQKETTQPILDKSFRQICRIPNCNCNLKPMNNLPRFSESRTLPSLSSKSVDKVKNLSLPTLKLDDLKDFGRDIPEIERDPESKPVSEKHLGFV</sequence>
<evidence type="ECO:0000256" key="1">
    <source>
        <dbReference type="ARBA" id="ARBA00022443"/>
    </source>
</evidence>
<dbReference type="Proteomes" id="UP000007151">
    <property type="component" value="Unassembled WGS sequence"/>
</dbReference>
<dbReference type="InterPro" id="IPR008145">
    <property type="entry name" value="GK/Ca_channel_bsu"/>
</dbReference>
<dbReference type="SUPFAM" id="SSF50044">
    <property type="entry name" value="SH3-domain"/>
    <property type="match status" value="1"/>
</dbReference>
<dbReference type="GO" id="GO:0150105">
    <property type="term" value="P:protein localization to cell-cell junction"/>
    <property type="evidence" value="ECO:0007669"/>
    <property type="project" value="TreeGrafter"/>
</dbReference>
<feature type="region of interest" description="Disordered" evidence="2">
    <location>
        <begin position="571"/>
        <end position="590"/>
    </location>
</feature>
<dbReference type="Gene3D" id="2.30.30.40">
    <property type="entry name" value="SH3 Domains"/>
    <property type="match status" value="1"/>
</dbReference>
<keyword evidence="5" id="KW-1185">Reference proteome</keyword>
<accession>A0A212EN43</accession>
<organism evidence="4 5">
    <name type="scientific">Danaus plexippus plexippus</name>
    <dbReference type="NCBI Taxonomy" id="278856"/>
    <lineage>
        <taxon>Eukaryota</taxon>
        <taxon>Metazoa</taxon>
        <taxon>Ecdysozoa</taxon>
        <taxon>Arthropoda</taxon>
        <taxon>Hexapoda</taxon>
        <taxon>Insecta</taxon>
        <taxon>Pterygota</taxon>
        <taxon>Neoptera</taxon>
        <taxon>Endopterygota</taxon>
        <taxon>Lepidoptera</taxon>
        <taxon>Glossata</taxon>
        <taxon>Ditrysia</taxon>
        <taxon>Papilionoidea</taxon>
        <taxon>Nymphalidae</taxon>
        <taxon>Danainae</taxon>
        <taxon>Danaini</taxon>
        <taxon>Danaina</taxon>
        <taxon>Danaus</taxon>
        <taxon>Danaus</taxon>
    </lineage>
</organism>
<feature type="non-terminal residue" evidence="4">
    <location>
        <position position="1"/>
    </location>
</feature>
<dbReference type="SUPFAM" id="SSF52540">
    <property type="entry name" value="P-loop containing nucleoside triphosphate hydrolases"/>
    <property type="match status" value="1"/>
</dbReference>
<dbReference type="GO" id="GO:0005923">
    <property type="term" value="C:bicellular tight junction"/>
    <property type="evidence" value="ECO:0007669"/>
    <property type="project" value="TreeGrafter"/>
</dbReference>
<proteinExistence type="predicted"/>
<dbReference type="InParanoid" id="A0A212EN43"/>
<dbReference type="InterPro" id="IPR036028">
    <property type="entry name" value="SH3-like_dom_sf"/>
</dbReference>
<evidence type="ECO:0000256" key="2">
    <source>
        <dbReference type="SAM" id="MobiDB-lite"/>
    </source>
</evidence>
<dbReference type="AlphaFoldDB" id="A0A212EN43"/>
<dbReference type="InterPro" id="IPR001452">
    <property type="entry name" value="SH3_domain"/>
</dbReference>
<gene>
    <name evidence="4" type="ORF">KGM_207353B</name>
</gene>
<dbReference type="InterPro" id="IPR008144">
    <property type="entry name" value="Guanylate_kin-like_dom"/>
</dbReference>
<evidence type="ECO:0000313" key="5">
    <source>
        <dbReference type="Proteomes" id="UP000007151"/>
    </source>
</evidence>
<feature type="domain" description="Guanylate kinase-like" evidence="3">
    <location>
        <begin position="196"/>
        <end position="298"/>
    </location>
</feature>
<dbReference type="Pfam" id="PF00625">
    <property type="entry name" value="Guanylate_kin"/>
    <property type="match status" value="1"/>
</dbReference>
<dbReference type="GO" id="GO:0005886">
    <property type="term" value="C:plasma membrane"/>
    <property type="evidence" value="ECO:0007669"/>
    <property type="project" value="TreeGrafter"/>
</dbReference>
<dbReference type="EMBL" id="AGBW02013753">
    <property type="protein sequence ID" value="OWR42877.1"/>
    <property type="molecule type" value="Genomic_DNA"/>
</dbReference>
<evidence type="ECO:0000259" key="3">
    <source>
        <dbReference type="PROSITE" id="PS50052"/>
    </source>
</evidence>
<name>A0A212EN43_DANPL</name>
<dbReference type="InterPro" id="IPR027417">
    <property type="entry name" value="P-loop_NTPase"/>
</dbReference>
<dbReference type="PANTHER" id="PTHR13865:SF28">
    <property type="entry name" value="POLYCHAETOID, ISOFORM O"/>
    <property type="match status" value="1"/>
</dbReference>
<dbReference type="SMART" id="SM00072">
    <property type="entry name" value="GuKc"/>
    <property type="match status" value="1"/>
</dbReference>
<dbReference type="STRING" id="278856.A0A212EN43"/>
<dbReference type="CDD" id="cd11859">
    <property type="entry name" value="SH3_ZO"/>
    <property type="match status" value="1"/>
</dbReference>
<comment type="caution">
    <text evidence="4">The sequence shown here is derived from an EMBL/GenBank/DDBJ whole genome shotgun (WGS) entry which is preliminary data.</text>
</comment>
<feature type="region of interest" description="Disordered" evidence="2">
    <location>
        <begin position="398"/>
        <end position="426"/>
    </location>
</feature>
<evidence type="ECO:0000313" key="4">
    <source>
        <dbReference type="EMBL" id="OWR42877.1"/>
    </source>
</evidence>
<dbReference type="eggNOG" id="KOG3580">
    <property type="taxonomic scope" value="Eukaryota"/>
</dbReference>
<reference evidence="4 5" key="1">
    <citation type="journal article" date="2011" name="Cell">
        <title>The monarch butterfly genome yields insights into long-distance migration.</title>
        <authorList>
            <person name="Zhan S."/>
            <person name="Merlin C."/>
            <person name="Boore J.L."/>
            <person name="Reppert S.M."/>
        </authorList>
    </citation>
    <scope>NUCLEOTIDE SEQUENCE [LARGE SCALE GENOMIC DNA]</scope>
    <source>
        <strain evidence="4">F-2</strain>
    </source>
</reference>